<gene>
    <name evidence="1" type="ORF">F9U64_13175</name>
</gene>
<accession>A0A7C8GTH5</accession>
<organism evidence="1 2">
    <name type="scientific">Gracilibacillus oryzae</name>
    <dbReference type="NCBI Taxonomy" id="1672701"/>
    <lineage>
        <taxon>Bacteria</taxon>
        <taxon>Bacillati</taxon>
        <taxon>Bacillota</taxon>
        <taxon>Bacilli</taxon>
        <taxon>Bacillales</taxon>
        <taxon>Bacillaceae</taxon>
        <taxon>Gracilibacillus</taxon>
    </lineage>
</organism>
<protein>
    <submittedName>
        <fullName evidence="1">DUF1450 domain-containing protein</fullName>
    </submittedName>
</protein>
<dbReference type="InterPro" id="IPR009910">
    <property type="entry name" value="DUF1450"/>
</dbReference>
<dbReference type="Pfam" id="PF07293">
    <property type="entry name" value="DUF1450"/>
    <property type="match status" value="1"/>
</dbReference>
<proteinExistence type="predicted"/>
<evidence type="ECO:0000313" key="2">
    <source>
        <dbReference type="Proteomes" id="UP000480246"/>
    </source>
</evidence>
<sequence>MVIRVNIAFCVKNLAKGSEKVRQELLKDPDFNVAEYGCTSFCGICRNYYVAIVNGKPVKADSPEELLDNIYDYADTIFDEM</sequence>
<dbReference type="AlphaFoldDB" id="A0A7C8GTH5"/>
<dbReference type="Proteomes" id="UP000480246">
    <property type="component" value="Unassembled WGS sequence"/>
</dbReference>
<dbReference type="OrthoDB" id="1684419at2"/>
<name>A0A7C8GTH5_9BACI</name>
<dbReference type="EMBL" id="WEID01000065">
    <property type="protein sequence ID" value="KAB8131808.1"/>
    <property type="molecule type" value="Genomic_DNA"/>
</dbReference>
<comment type="caution">
    <text evidence="1">The sequence shown here is derived from an EMBL/GenBank/DDBJ whole genome shotgun (WGS) entry which is preliminary data.</text>
</comment>
<reference evidence="1 2" key="1">
    <citation type="submission" date="2019-10" db="EMBL/GenBank/DDBJ databases">
        <title>Gracilibacillus sp. nov. isolated from rice seeds.</title>
        <authorList>
            <person name="He S."/>
        </authorList>
    </citation>
    <scope>NUCLEOTIDE SEQUENCE [LARGE SCALE GENOMIC DNA]</scope>
    <source>
        <strain evidence="1 2">TD8</strain>
    </source>
</reference>
<keyword evidence="2" id="KW-1185">Reference proteome</keyword>
<evidence type="ECO:0000313" key="1">
    <source>
        <dbReference type="EMBL" id="KAB8131808.1"/>
    </source>
</evidence>